<accession>A0AAW1VMV2</accession>
<dbReference type="EMBL" id="JBEDUW010000210">
    <property type="protein sequence ID" value="KAK9903745.1"/>
    <property type="molecule type" value="Genomic_DNA"/>
</dbReference>
<evidence type="ECO:0000259" key="4">
    <source>
        <dbReference type="Pfam" id="PF16845"/>
    </source>
</evidence>
<feature type="signal peptide" evidence="3">
    <location>
        <begin position="1"/>
        <end position="21"/>
    </location>
</feature>
<evidence type="ECO:0000256" key="1">
    <source>
        <dbReference type="ARBA" id="ARBA00022690"/>
    </source>
</evidence>
<proteinExistence type="predicted"/>
<sequence length="123" mass="14558">MRPNCLFLALFLFAFLLAVGAVSIHHSCHPSGDPQPDKINNPVMKDIAEFAISEINKQSQKKLVFQKVVSRRHRKHLEGRIYRLFIEVRDESLPTSPIMNYKVYVYEICWKNFRKLKFFYQIN</sequence>
<comment type="caution">
    <text evidence="5">The sequence shown here is derived from an EMBL/GenBank/DDBJ whole genome shotgun (WGS) entry which is preliminary data.</text>
</comment>
<dbReference type="Proteomes" id="UP001457282">
    <property type="component" value="Unassembled WGS sequence"/>
</dbReference>
<keyword evidence="1" id="KW-0646">Protease inhibitor</keyword>
<dbReference type="Gene3D" id="3.10.450.10">
    <property type="match status" value="1"/>
</dbReference>
<dbReference type="GO" id="GO:0004869">
    <property type="term" value="F:cysteine-type endopeptidase inhibitor activity"/>
    <property type="evidence" value="ECO:0007669"/>
    <property type="project" value="UniProtKB-KW"/>
</dbReference>
<dbReference type="CDD" id="cd00042">
    <property type="entry name" value="CY"/>
    <property type="match status" value="1"/>
</dbReference>
<keyword evidence="3" id="KW-0732">Signal</keyword>
<dbReference type="PANTHER" id="PTHR47364">
    <property type="entry name" value="CYSTEINE PROTEINASE INHIBITOR 5"/>
    <property type="match status" value="1"/>
</dbReference>
<feature type="domain" description="Cystatin" evidence="4">
    <location>
        <begin position="39"/>
        <end position="120"/>
    </location>
</feature>
<reference evidence="5 6" key="1">
    <citation type="journal article" date="2023" name="G3 (Bethesda)">
        <title>A chromosome-length genome assembly and annotation of blackberry (Rubus argutus, cv. 'Hillquist').</title>
        <authorList>
            <person name="Bruna T."/>
            <person name="Aryal R."/>
            <person name="Dudchenko O."/>
            <person name="Sargent D.J."/>
            <person name="Mead D."/>
            <person name="Buti M."/>
            <person name="Cavallini A."/>
            <person name="Hytonen T."/>
            <person name="Andres J."/>
            <person name="Pham M."/>
            <person name="Weisz D."/>
            <person name="Mascagni F."/>
            <person name="Usai G."/>
            <person name="Natali L."/>
            <person name="Bassil N."/>
            <person name="Fernandez G.E."/>
            <person name="Lomsadze A."/>
            <person name="Armour M."/>
            <person name="Olukolu B."/>
            <person name="Poorten T."/>
            <person name="Britton C."/>
            <person name="Davik J."/>
            <person name="Ashrafi H."/>
            <person name="Aiden E.L."/>
            <person name="Borodovsky M."/>
            <person name="Worthington M."/>
        </authorList>
    </citation>
    <scope>NUCLEOTIDE SEQUENCE [LARGE SCALE GENOMIC DNA]</scope>
    <source>
        <strain evidence="5">PI 553951</strain>
    </source>
</reference>
<evidence type="ECO:0000313" key="6">
    <source>
        <dbReference type="Proteomes" id="UP001457282"/>
    </source>
</evidence>
<evidence type="ECO:0000256" key="3">
    <source>
        <dbReference type="SAM" id="SignalP"/>
    </source>
</evidence>
<evidence type="ECO:0000256" key="2">
    <source>
        <dbReference type="ARBA" id="ARBA00022704"/>
    </source>
</evidence>
<feature type="chain" id="PRO_5043598343" description="Cystatin domain-containing protein" evidence="3">
    <location>
        <begin position="22"/>
        <end position="123"/>
    </location>
</feature>
<dbReference type="Pfam" id="PF16845">
    <property type="entry name" value="SQAPI"/>
    <property type="match status" value="1"/>
</dbReference>
<dbReference type="InterPro" id="IPR046350">
    <property type="entry name" value="Cystatin_sf"/>
</dbReference>
<dbReference type="AlphaFoldDB" id="A0AAW1VMV2"/>
<protein>
    <recommendedName>
        <fullName evidence="4">Cystatin domain-containing protein</fullName>
    </recommendedName>
</protein>
<evidence type="ECO:0000313" key="5">
    <source>
        <dbReference type="EMBL" id="KAK9903745.1"/>
    </source>
</evidence>
<keyword evidence="6" id="KW-1185">Reference proteome</keyword>
<name>A0AAW1VMV2_RUBAR</name>
<keyword evidence="2" id="KW-0789">Thiol protease inhibitor</keyword>
<dbReference type="SUPFAM" id="SSF54403">
    <property type="entry name" value="Cystatin/monellin"/>
    <property type="match status" value="1"/>
</dbReference>
<dbReference type="PANTHER" id="PTHR47364:SF2">
    <property type="entry name" value="CYSTEINE PROTEINASE INHIBITOR 5"/>
    <property type="match status" value="1"/>
</dbReference>
<gene>
    <name evidence="5" type="ORF">M0R45_000978</name>
</gene>
<organism evidence="5 6">
    <name type="scientific">Rubus argutus</name>
    <name type="common">Southern blackberry</name>
    <dbReference type="NCBI Taxonomy" id="59490"/>
    <lineage>
        <taxon>Eukaryota</taxon>
        <taxon>Viridiplantae</taxon>
        <taxon>Streptophyta</taxon>
        <taxon>Embryophyta</taxon>
        <taxon>Tracheophyta</taxon>
        <taxon>Spermatophyta</taxon>
        <taxon>Magnoliopsida</taxon>
        <taxon>eudicotyledons</taxon>
        <taxon>Gunneridae</taxon>
        <taxon>Pentapetalae</taxon>
        <taxon>rosids</taxon>
        <taxon>fabids</taxon>
        <taxon>Rosales</taxon>
        <taxon>Rosaceae</taxon>
        <taxon>Rosoideae</taxon>
        <taxon>Rosoideae incertae sedis</taxon>
        <taxon>Rubus</taxon>
    </lineage>
</organism>
<dbReference type="InterPro" id="IPR000010">
    <property type="entry name" value="Cystatin_dom"/>
</dbReference>